<keyword evidence="2" id="KW-0479">Metal-binding</keyword>
<gene>
    <name evidence="5" type="ORF">METZ01_LOCUS440383</name>
</gene>
<evidence type="ECO:0000313" key="5">
    <source>
        <dbReference type="EMBL" id="SVD87529.1"/>
    </source>
</evidence>
<sequence>MGQIMTEEKHLLNALTIGSWVTLGHPAVAEIMASAGFDWLAVDLEHSTITIREAEELIRIIELKGIAPLVRLSSNNAEQIKRVMDSGAHGVIVPMVNSPEEAKLAVSAVKYPPEGNRSIGLARAQGYGARFAEYFNWQKHNSLVVVQIEHIDAVSNLESILSVEGVDAYIVGPYDLSGSLGIPGNFSAPEFLEAMNQIREVSRRLQVPGGVHIVEPDPLQLRQCIEEGNLFIAY</sequence>
<dbReference type="PANTHER" id="PTHR30502">
    <property type="entry name" value="2-KETO-3-DEOXY-L-RHAMNONATE ALDOLASE"/>
    <property type="match status" value="1"/>
</dbReference>
<evidence type="ECO:0000256" key="2">
    <source>
        <dbReference type="ARBA" id="ARBA00022723"/>
    </source>
</evidence>
<dbReference type="EMBL" id="UINC01179045">
    <property type="protein sequence ID" value="SVD87529.1"/>
    <property type="molecule type" value="Genomic_DNA"/>
</dbReference>
<dbReference type="Gene3D" id="3.20.20.60">
    <property type="entry name" value="Phosphoenolpyruvate-binding domains"/>
    <property type="match status" value="1"/>
</dbReference>
<accession>A0A382YX72</accession>
<feature type="non-terminal residue" evidence="5">
    <location>
        <position position="1"/>
    </location>
</feature>
<dbReference type="InterPro" id="IPR050251">
    <property type="entry name" value="HpcH-HpaI_aldolase"/>
</dbReference>
<name>A0A382YX72_9ZZZZ</name>
<comment type="similarity">
    <text evidence="1">Belongs to the HpcH/HpaI aldolase family.</text>
</comment>
<dbReference type="Pfam" id="PF03328">
    <property type="entry name" value="HpcH_HpaI"/>
    <property type="match status" value="1"/>
</dbReference>
<reference evidence="5" key="1">
    <citation type="submission" date="2018-05" db="EMBL/GenBank/DDBJ databases">
        <authorList>
            <person name="Lanie J.A."/>
            <person name="Ng W.-L."/>
            <person name="Kazmierczak K.M."/>
            <person name="Andrzejewski T.M."/>
            <person name="Davidsen T.M."/>
            <person name="Wayne K.J."/>
            <person name="Tettelin H."/>
            <person name="Glass J.I."/>
            <person name="Rusch D."/>
            <person name="Podicherti R."/>
            <person name="Tsui H.-C.T."/>
            <person name="Winkler M.E."/>
        </authorList>
    </citation>
    <scope>NUCLEOTIDE SEQUENCE</scope>
</reference>
<dbReference type="GO" id="GO:0046872">
    <property type="term" value="F:metal ion binding"/>
    <property type="evidence" value="ECO:0007669"/>
    <property type="project" value="UniProtKB-KW"/>
</dbReference>
<dbReference type="InterPro" id="IPR005000">
    <property type="entry name" value="Aldolase/citrate-lyase_domain"/>
</dbReference>
<feature type="domain" description="HpcH/HpaI aldolase/citrate lyase" evidence="4">
    <location>
        <begin position="17"/>
        <end position="233"/>
    </location>
</feature>
<evidence type="ECO:0000259" key="4">
    <source>
        <dbReference type="Pfam" id="PF03328"/>
    </source>
</evidence>
<dbReference type="SUPFAM" id="SSF51621">
    <property type="entry name" value="Phosphoenolpyruvate/pyruvate domain"/>
    <property type="match status" value="1"/>
</dbReference>
<dbReference type="GO" id="GO:0005737">
    <property type="term" value="C:cytoplasm"/>
    <property type="evidence" value="ECO:0007669"/>
    <property type="project" value="TreeGrafter"/>
</dbReference>
<feature type="non-terminal residue" evidence="5">
    <location>
        <position position="234"/>
    </location>
</feature>
<keyword evidence="3" id="KW-0456">Lyase</keyword>
<dbReference type="InterPro" id="IPR040442">
    <property type="entry name" value="Pyrv_kinase-like_dom_sf"/>
</dbReference>
<protein>
    <recommendedName>
        <fullName evidence="4">HpcH/HpaI aldolase/citrate lyase domain-containing protein</fullName>
    </recommendedName>
</protein>
<evidence type="ECO:0000256" key="3">
    <source>
        <dbReference type="ARBA" id="ARBA00023239"/>
    </source>
</evidence>
<evidence type="ECO:0000256" key="1">
    <source>
        <dbReference type="ARBA" id="ARBA00005568"/>
    </source>
</evidence>
<organism evidence="5">
    <name type="scientific">marine metagenome</name>
    <dbReference type="NCBI Taxonomy" id="408172"/>
    <lineage>
        <taxon>unclassified sequences</taxon>
        <taxon>metagenomes</taxon>
        <taxon>ecological metagenomes</taxon>
    </lineage>
</organism>
<dbReference type="InterPro" id="IPR015813">
    <property type="entry name" value="Pyrv/PenolPyrv_kinase-like_dom"/>
</dbReference>
<proteinExistence type="inferred from homology"/>
<dbReference type="PANTHER" id="PTHR30502:SF0">
    <property type="entry name" value="PHOSPHOENOLPYRUVATE CARBOXYLASE FAMILY PROTEIN"/>
    <property type="match status" value="1"/>
</dbReference>
<dbReference type="AlphaFoldDB" id="A0A382YX72"/>
<dbReference type="GO" id="GO:0016832">
    <property type="term" value="F:aldehyde-lyase activity"/>
    <property type="evidence" value="ECO:0007669"/>
    <property type="project" value="TreeGrafter"/>
</dbReference>